<evidence type="ECO:0000259" key="2">
    <source>
        <dbReference type="PROSITE" id="PS50404"/>
    </source>
</evidence>
<dbReference type="Gene3D" id="3.40.30.10">
    <property type="entry name" value="Glutaredoxin"/>
    <property type="match status" value="1"/>
</dbReference>
<comment type="caution">
    <text evidence="4">The sequence shown here is derived from an EMBL/GenBank/DDBJ whole genome shotgun (WGS) entry which is preliminary data.</text>
</comment>
<dbReference type="EMBL" id="JHEH01000003">
    <property type="protein sequence ID" value="KEP71191.1"/>
    <property type="molecule type" value="Genomic_DNA"/>
</dbReference>
<dbReference type="Proteomes" id="UP000027725">
    <property type="component" value="Unassembled WGS sequence"/>
</dbReference>
<accession>A0A074THM5</accession>
<dbReference type="AlphaFoldDB" id="A0A074THM5"/>
<keyword evidence="4" id="KW-0808">Transferase</keyword>
<reference evidence="4 5" key="1">
    <citation type="submission" date="2014-03" db="EMBL/GenBank/DDBJ databases">
        <title>The draft genome sequence of Thioclava dalianensis DLFJ1-1.</title>
        <authorList>
            <person name="Lai Q."/>
            <person name="Shao Z."/>
        </authorList>
    </citation>
    <scope>NUCLEOTIDE SEQUENCE [LARGE SCALE GENOMIC DNA]</scope>
    <source>
        <strain evidence="4 5">DLFJ1-1</strain>
    </source>
</reference>
<dbReference type="Gene3D" id="1.20.1050.10">
    <property type="match status" value="1"/>
</dbReference>
<feature type="domain" description="GST C-terminal" evidence="3">
    <location>
        <begin position="86"/>
        <end position="203"/>
    </location>
</feature>
<dbReference type="eggNOG" id="COG0625">
    <property type="taxonomic scope" value="Bacteria"/>
</dbReference>
<dbReference type="Pfam" id="PF00043">
    <property type="entry name" value="GST_C"/>
    <property type="match status" value="1"/>
</dbReference>
<dbReference type="PROSITE" id="PS50405">
    <property type="entry name" value="GST_CTER"/>
    <property type="match status" value="1"/>
</dbReference>
<proteinExistence type="inferred from homology"/>
<evidence type="ECO:0000313" key="4">
    <source>
        <dbReference type="EMBL" id="KEP71191.1"/>
    </source>
</evidence>
<dbReference type="RefSeq" id="WP_038062808.1">
    <property type="nucleotide sequence ID" value="NZ_FOVB01000003.1"/>
</dbReference>
<dbReference type="InterPro" id="IPR036249">
    <property type="entry name" value="Thioredoxin-like_sf"/>
</dbReference>
<dbReference type="InterPro" id="IPR004046">
    <property type="entry name" value="GST_C"/>
</dbReference>
<dbReference type="SFLD" id="SFLDG01150">
    <property type="entry name" value="Main.1:_Beta-like"/>
    <property type="match status" value="1"/>
</dbReference>
<dbReference type="SUPFAM" id="SSF47616">
    <property type="entry name" value="GST C-terminal domain-like"/>
    <property type="match status" value="1"/>
</dbReference>
<name>A0A074THM5_9RHOB</name>
<dbReference type="OrthoDB" id="9810080at2"/>
<dbReference type="InterPro" id="IPR036282">
    <property type="entry name" value="Glutathione-S-Trfase_C_sf"/>
</dbReference>
<dbReference type="PANTHER" id="PTHR44051">
    <property type="entry name" value="GLUTATHIONE S-TRANSFERASE-RELATED"/>
    <property type="match status" value="1"/>
</dbReference>
<dbReference type="Pfam" id="PF02798">
    <property type="entry name" value="GST_N"/>
    <property type="match status" value="1"/>
</dbReference>
<feature type="domain" description="GST N-terminal" evidence="2">
    <location>
        <begin position="1"/>
        <end position="80"/>
    </location>
</feature>
<organism evidence="4 5">
    <name type="scientific">Thioclava dalianensis</name>
    <dbReference type="NCBI Taxonomy" id="1185766"/>
    <lineage>
        <taxon>Bacteria</taxon>
        <taxon>Pseudomonadati</taxon>
        <taxon>Pseudomonadota</taxon>
        <taxon>Alphaproteobacteria</taxon>
        <taxon>Rhodobacterales</taxon>
        <taxon>Paracoccaceae</taxon>
        <taxon>Thioclava</taxon>
    </lineage>
</organism>
<evidence type="ECO:0000259" key="3">
    <source>
        <dbReference type="PROSITE" id="PS50405"/>
    </source>
</evidence>
<gene>
    <name evidence="4" type="ORF">DL1_11145</name>
</gene>
<protein>
    <submittedName>
        <fullName evidence="4">Glutathione transferase</fullName>
    </submittedName>
</protein>
<dbReference type="SFLD" id="SFLDG00358">
    <property type="entry name" value="Main_(cytGST)"/>
    <property type="match status" value="1"/>
</dbReference>
<evidence type="ECO:0000313" key="5">
    <source>
        <dbReference type="Proteomes" id="UP000027725"/>
    </source>
</evidence>
<dbReference type="InterPro" id="IPR004045">
    <property type="entry name" value="Glutathione_S-Trfase_N"/>
</dbReference>
<keyword evidence="5" id="KW-1185">Reference proteome</keyword>
<sequence length="204" mass="22340">MITLHALEYSRATRVLWLLADLGQTCNRIDYPRSESFRAPEALSKVHPLGKSPVIEDDGLMIAESATILRYLAARYGDDSHTPPRDTREFWDHEVLFDYVEASFAEVALQAILPAFSGKPAPDAAKAALDKHLDYIAQAIGDGPLLFGDTAMLADIQLSYIIALLARLDLLADHPKIAAYWEALQKQPGYIAALRAAGPMAPPA</sequence>
<dbReference type="InterPro" id="IPR010987">
    <property type="entry name" value="Glutathione-S-Trfase_C-like"/>
</dbReference>
<dbReference type="SFLD" id="SFLDS00019">
    <property type="entry name" value="Glutathione_Transferase_(cytos"/>
    <property type="match status" value="1"/>
</dbReference>
<comment type="similarity">
    <text evidence="1">Belongs to the GST superfamily.</text>
</comment>
<dbReference type="SUPFAM" id="SSF52833">
    <property type="entry name" value="Thioredoxin-like"/>
    <property type="match status" value="1"/>
</dbReference>
<evidence type="ECO:0000256" key="1">
    <source>
        <dbReference type="RuleBase" id="RU003494"/>
    </source>
</evidence>
<dbReference type="InterPro" id="IPR040079">
    <property type="entry name" value="Glutathione_S-Trfase"/>
</dbReference>
<dbReference type="CDD" id="cd03046">
    <property type="entry name" value="GST_N_GTT1_like"/>
    <property type="match status" value="1"/>
</dbReference>
<dbReference type="GO" id="GO:0016740">
    <property type="term" value="F:transferase activity"/>
    <property type="evidence" value="ECO:0007669"/>
    <property type="project" value="UniProtKB-KW"/>
</dbReference>
<dbReference type="PROSITE" id="PS50404">
    <property type="entry name" value="GST_NTER"/>
    <property type="match status" value="1"/>
</dbReference>
<dbReference type="STRING" id="1185766.SAMN05216224_10367"/>
<dbReference type="PANTHER" id="PTHR44051:SF9">
    <property type="entry name" value="GLUTATHIONE S-TRANSFERASE 1"/>
    <property type="match status" value="1"/>
</dbReference>